<dbReference type="PANTHER" id="PTHR30627">
    <property type="entry name" value="PEPTIDOGLYCAN D,D-TRANSPEPTIDASE"/>
    <property type="match status" value="1"/>
</dbReference>
<dbReference type="InterPro" id="IPR001460">
    <property type="entry name" value="PCN-bd_Tpept"/>
</dbReference>
<comment type="subcellular location">
    <subcellularLocation>
        <location evidence="1">Membrane</location>
    </subcellularLocation>
</comment>
<feature type="domain" description="Penicillin-binding protein transpeptidase" evidence="4">
    <location>
        <begin position="250"/>
        <end position="569"/>
    </location>
</feature>
<evidence type="ECO:0000256" key="2">
    <source>
        <dbReference type="ARBA" id="ARBA00023136"/>
    </source>
</evidence>
<dbReference type="InterPro" id="IPR012338">
    <property type="entry name" value="Beta-lactam/transpept-like"/>
</dbReference>
<gene>
    <name evidence="6" type="ORF">L336_0811</name>
</gene>
<dbReference type="RefSeq" id="WP_015641963.1">
    <property type="nucleotide sequence ID" value="NC_021219.1"/>
</dbReference>
<dbReference type="STRING" id="1332188.L336_0811"/>
<reference evidence="6 7" key="1">
    <citation type="journal article" date="2013" name="Nat. Biotechnol.">
        <title>Genome sequences of rare, uncultured bacteria obtained by differential coverage binning of multiple metagenomes.</title>
        <authorList>
            <person name="Albertsen M."/>
            <person name="Hugenholtz P."/>
            <person name="Skarshewski A."/>
            <person name="Nielsen K.L."/>
            <person name="Tyson G.W."/>
            <person name="Nielsen P.H."/>
        </authorList>
    </citation>
    <scope>NUCLEOTIDE SEQUENCE [LARGE SCALE GENOMIC DNA]</scope>
    <source>
        <strain evidence="6">TM71</strain>
    </source>
</reference>
<dbReference type="GO" id="GO:0008658">
    <property type="term" value="F:penicillin binding"/>
    <property type="evidence" value="ECO:0007669"/>
    <property type="project" value="InterPro"/>
</dbReference>
<dbReference type="PANTHER" id="PTHR30627:SF1">
    <property type="entry name" value="PEPTIDOGLYCAN D,D-TRANSPEPTIDASE FTSI"/>
    <property type="match status" value="1"/>
</dbReference>
<dbReference type="Gene3D" id="3.40.710.10">
    <property type="entry name" value="DD-peptidase/beta-lactamase superfamily"/>
    <property type="match status" value="1"/>
</dbReference>
<keyword evidence="2 3" id="KW-0472">Membrane</keyword>
<feature type="domain" description="Penicillin-binding protein dimerisation" evidence="5">
    <location>
        <begin position="56"/>
        <end position="199"/>
    </location>
</feature>
<dbReference type="Pfam" id="PF03717">
    <property type="entry name" value="PBP_dimer"/>
    <property type="match status" value="1"/>
</dbReference>
<evidence type="ECO:0000256" key="1">
    <source>
        <dbReference type="ARBA" id="ARBA00004370"/>
    </source>
</evidence>
<feature type="transmembrane region" description="Helical" evidence="3">
    <location>
        <begin position="12"/>
        <end position="32"/>
    </location>
</feature>
<keyword evidence="3" id="KW-1133">Transmembrane helix</keyword>
<dbReference type="EMBL" id="CP005957">
    <property type="protein sequence ID" value="AGL62513.1"/>
    <property type="molecule type" value="Genomic_DNA"/>
</dbReference>
<sequence>MPFSFPITKSRTSILSAIVLGLMALFVIRLFYIQVIRHDYYVEQAAGEQIKQFTLHAKRGEIYTLDNGSPTKLVMNETVYTVWADPTKVEDRAKVVDSLNRIAGGTVRKDFAQYLARTTTRYQVLATKVTRKQAELLKKENLAGIGFDAVSQRVYPEGQLASQVVGYVDADGDGKYGIEQANDTTLKGKNGLLKTVTDVRSVPLTIGDANVNVPAKDGDNLVLTIDRNVQAETEKALADGLKRTGATNASAIVMDPRSGRVLAMASLPTYDPSQLDTVTDISTLNNNTISNPYEPGSDIKIFTVATGIDKAVITPESTYNNTDYITVDDSVITNASKGQTGTITMQHALNWSLNTGTVTIAQRLGDGNNINYQARRAMYDYFYGRFRMGQTTGIELANEQAGTIIPPDDAQGNAVRYSNMSFGQGMDVTMLQVASGFCAVINGGTYYTPSIIAGKVDANGSYIPAAPKSRYGGVITPASSDTMRDMVYKARQAFYAGHDKQGFYIGGKTGTSQTIENGKYVFNQTIGTYLGFGGEKGEVPRYVIMVEVSGKGMNLSGGTHALPIFTDISNWMIDYLKLQPKG</sequence>
<dbReference type="SUPFAM" id="SSF56601">
    <property type="entry name" value="beta-lactamase/transpeptidase-like"/>
    <property type="match status" value="1"/>
</dbReference>
<keyword evidence="7" id="KW-1185">Reference proteome</keyword>
<dbReference type="InterPro" id="IPR005311">
    <property type="entry name" value="PBP_dimer"/>
</dbReference>
<dbReference type="SUPFAM" id="SSF56519">
    <property type="entry name" value="Penicillin binding protein dimerisation domain"/>
    <property type="match status" value="1"/>
</dbReference>
<dbReference type="HOGENOM" id="CLU_009289_6_0_0"/>
<name>R4PLL3_9BACT</name>
<protein>
    <submittedName>
        <fullName evidence="6">Putative Peptidoglycan glycosyltransferase</fullName>
        <ecNumber evidence="6">2.4.1.129</ecNumber>
    </submittedName>
</protein>
<dbReference type="EC" id="2.4.1.129" evidence="6"/>
<dbReference type="AlphaFoldDB" id="R4PLL3"/>
<keyword evidence="6" id="KW-0328">Glycosyltransferase</keyword>
<evidence type="ECO:0000256" key="3">
    <source>
        <dbReference type="SAM" id="Phobius"/>
    </source>
</evidence>
<organism evidence="6 7">
    <name type="scientific">Candidatus Saccharimonas aalborgensis</name>
    <dbReference type="NCBI Taxonomy" id="1332188"/>
    <lineage>
        <taxon>Bacteria</taxon>
        <taxon>Candidatus Saccharimonadota</taxon>
        <taxon>Candidatus Saccharimonadia</taxon>
        <taxon>Candidatus Saccharimonadales</taxon>
        <taxon>Candidatus Saccharimonadaceae</taxon>
        <taxon>Candidatus Saccharimonas</taxon>
    </lineage>
</organism>
<dbReference type="OrthoDB" id="9804124at2"/>
<accession>R4PLL3</accession>
<dbReference type="PATRIC" id="fig|1332188.3.peg.804"/>
<evidence type="ECO:0000259" key="5">
    <source>
        <dbReference type="Pfam" id="PF03717"/>
    </source>
</evidence>
<dbReference type="GO" id="GO:0016757">
    <property type="term" value="F:glycosyltransferase activity"/>
    <property type="evidence" value="ECO:0007669"/>
    <property type="project" value="UniProtKB-KW"/>
</dbReference>
<dbReference type="Pfam" id="PF00905">
    <property type="entry name" value="Transpeptidase"/>
    <property type="match status" value="1"/>
</dbReference>
<evidence type="ECO:0000259" key="4">
    <source>
        <dbReference type="Pfam" id="PF00905"/>
    </source>
</evidence>
<evidence type="ECO:0000313" key="7">
    <source>
        <dbReference type="Proteomes" id="UP000013893"/>
    </source>
</evidence>
<dbReference type="Gene3D" id="3.90.1310.10">
    <property type="entry name" value="Penicillin-binding protein 2a (Domain 2)"/>
    <property type="match status" value="1"/>
</dbReference>
<evidence type="ECO:0000313" key="6">
    <source>
        <dbReference type="EMBL" id="AGL62513.1"/>
    </source>
</evidence>
<dbReference type="InterPro" id="IPR036138">
    <property type="entry name" value="PBP_dimer_sf"/>
</dbReference>
<dbReference type="InterPro" id="IPR050515">
    <property type="entry name" value="Beta-lactam/transpept"/>
</dbReference>
<dbReference type="GO" id="GO:0071555">
    <property type="term" value="P:cell wall organization"/>
    <property type="evidence" value="ECO:0007669"/>
    <property type="project" value="TreeGrafter"/>
</dbReference>
<proteinExistence type="predicted"/>
<keyword evidence="6" id="KW-0808">Transferase</keyword>
<dbReference type="Proteomes" id="UP000013893">
    <property type="component" value="Chromosome"/>
</dbReference>
<dbReference type="GO" id="GO:0005886">
    <property type="term" value="C:plasma membrane"/>
    <property type="evidence" value="ECO:0007669"/>
    <property type="project" value="TreeGrafter"/>
</dbReference>
<keyword evidence="3" id="KW-0812">Transmembrane</keyword>
<dbReference type="KEGG" id="saal:L336_0811"/>